<evidence type="ECO:0000313" key="2">
    <source>
        <dbReference type="EMBL" id="GBD08783.1"/>
    </source>
</evidence>
<dbReference type="GO" id="GO:0016491">
    <property type="term" value="F:oxidoreductase activity"/>
    <property type="evidence" value="ECO:0007669"/>
    <property type="project" value="InterPro"/>
</dbReference>
<dbReference type="SUPFAM" id="SSF54909">
    <property type="entry name" value="Dimeric alpha+beta barrel"/>
    <property type="match status" value="1"/>
</dbReference>
<feature type="domain" description="EthD" evidence="1">
    <location>
        <begin position="12"/>
        <end position="87"/>
    </location>
</feature>
<gene>
    <name evidence="2" type="ORF">HRbin22_01024</name>
</gene>
<sequence>MVKVITLYRAPADAAAFERWYVQHLARIERIPHLRRLEVSRIWGTPLGASPFHLMVEMYFDDRAAMEAALRSPEAAEASADLSRFMAGQVLVMFADAFEEERSKE</sequence>
<dbReference type="Gene3D" id="3.30.70.100">
    <property type="match status" value="1"/>
</dbReference>
<dbReference type="AlphaFoldDB" id="A0A2H5Y5Q9"/>
<dbReference type="PANTHER" id="PTHR40260:SF2">
    <property type="entry name" value="BLR8190 PROTEIN"/>
    <property type="match status" value="1"/>
</dbReference>
<dbReference type="Proteomes" id="UP000236642">
    <property type="component" value="Unassembled WGS sequence"/>
</dbReference>
<dbReference type="InterPro" id="IPR009799">
    <property type="entry name" value="EthD_dom"/>
</dbReference>
<dbReference type="NCBIfam" id="TIGR02118">
    <property type="entry name" value="EthD family reductase"/>
    <property type="match status" value="1"/>
</dbReference>
<name>A0A2H5Y5Q9_9CHLR</name>
<dbReference type="PANTHER" id="PTHR40260">
    <property type="entry name" value="BLR8190 PROTEIN"/>
    <property type="match status" value="1"/>
</dbReference>
<accession>A0A2H5Y5Q9</accession>
<dbReference type="Pfam" id="PF07110">
    <property type="entry name" value="EthD"/>
    <property type="match status" value="1"/>
</dbReference>
<evidence type="ECO:0000259" key="1">
    <source>
        <dbReference type="Pfam" id="PF07110"/>
    </source>
</evidence>
<reference evidence="3" key="1">
    <citation type="submission" date="2017-09" db="EMBL/GenBank/DDBJ databases">
        <title>Metaegenomics of thermophilic ammonia-oxidizing enrichment culture.</title>
        <authorList>
            <person name="Kato S."/>
            <person name="Suzuki K."/>
        </authorList>
    </citation>
    <scope>NUCLEOTIDE SEQUENCE [LARGE SCALE GENOMIC DNA]</scope>
</reference>
<proteinExistence type="predicted"/>
<dbReference type="EMBL" id="BEHY01000017">
    <property type="protein sequence ID" value="GBD08783.1"/>
    <property type="molecule type" value="Genomic_DNA"/>
</dbReference>
<comment type="caution">
    <text evidence="2">The sequence shown here is derived from an EMBL/GenBank/DDBJ whole genome shotgun (WGS) entry which is preliminary data.</text>
</comment>
<dbReference type="InterPro" id="IPR011008">
    <property type="entry name" value="Dimeric_a/b-barrel"/>
</dbReference>
<organism evidence="2 3">
    <name type="scientific">Candidatus Thermoflexus japonica</name>
    <dbReference type="NCBI Taxonomy" id="2035417"/>
    <lineage>
        <taxon>Bacteria</taxon>
        <taxon>Bacillati</taxon>
        <taxon>Chloroflexota</taxon>
        <taxon>Thermoflexia</taxon>
        <taxon>Thermoflexales</taxon>
        <taxon>Thermoflexaceae</taxon>
        <taxon>Thermoflexus</taxon>
    </lineage>
</organism>
<evidence type="ECO:0000313" key="3">
    <source>
        <dbReference type="Proteomes" id="UP000236642"/>
    </source>
</evidence>
<protein>
    <recommendedName>
        <fullName evidence="1">EthD domain-containing protein</fullName>
    </recommendedName>
</protein>